<name>A0A2P4ZRK2_9HYPO</name>
<accession>A0A2P4ZRK2</accession>
<keyword evidence="2" id="KW-1185">Reference proteome</keyword>
<comment type="caution">
    <text evidence="1">The sequence shown here is derived from an EMBL/GenBank/DDBJ whole genome shotgun (WGS) entry which is preliminary data.</text>
</comment>
<dbReference type="InterPro" id="IPR023213">
    <property type="entry name" value="CAT-like_dom_sf"/>
</dbReference>
<proteinExistence type="predicted"/>
<evidence type="ECO:0000313" key="2">
    <source>
        <dbReference type="Proteomes" id="UP000054821"/>
    </source>
</evidence>
<organism evidence="1 2">
    <name type="scientific">Trichoderma gamsii</name>
    <dbReference type="NCBI Taxonomy" id="398673"/>
    <lineage>
        <taxon>Eukaryota</taxon>
        <taxon>Fungi</taxon>
        <taxon>Dikarya</taxon>
        <taxon>Ascomycota</taxon>
        <taxon>Pezizomycotina</taxon>
        <taxon>Sordariomycetes</taxon>
        <taxon>Hypocreomycetidae</taxon>
        <taxon>Hypocreales</taxon>
        <taxon>Hypocreaceae</taxon>
        <taxon>Trichoderma</taxon>
    </lineage>
</organism>
<protein>
    <recommendedName>
        <fullName evidence="3">Trichothecene 3-O-acetyltransferase</fullName>
    </recommendedName>
</protein>
<dbReference type="STRING" id="398673.A0A2P4ZRK2"/>
<evidence type="ECO:0008006" key="3">
    <source>
        <dbReference type="Google" id="ProtNLM"/>
    </source>
</evidence>
<sequence>MDSKNCPADPPTVEFELNPIEAKSARRYKRVALVIPLDDSVGQPRQKRILSVQQYFLKTISKAVALWPMLGGSITYSGENSGQLTIQGPMPSVPARQRSDLIEFECTLSDESLLEDMNEDSKKFFFPTDRTLAAGVPPVLLKITFLDSQLVLGVSFYEVIADNAFIELFLSSMVDSSWNFRRGHSKKRDYARLRLNPIPDPPDMLPFYDRSNKYIVVNTPSNQLVSRFIEFQQHTVLGFIQNLRKYHLHCGNNSLDDVKDNDVMAAILWAAITNARRLLGKVQPSDQVKMNILVPGEPMAPTLRHWSYCGNFTVPTVATASVLGVTDLAADATPYRNSYYQEYISDCGFGIRWISQAANKIREAIDDVDEVYVRRVMGAKKDLSMEEDSATYERCLDRSRIGTTFEDWTGFYRSGRKTTGIPFTDTRQFIRILPCADDLEEGKVILLSHFKASKTANCQIRRLAWLCLETETMNHVREQLEAEGWIKEKSMIGMATLPE</sequence>
<dbReference type="Proteomes" id="UP000054821">
    <property type="component" value="Unassembled WGS sequence"/>
</dbReference>
<dbReference type="Gene3D" id="3.30.559.10">
    <property type="entry name" value="Chloramphenicol acetyltransferase-like domain"/>
    <property type="match status" value="2"/>
</dbReference>
<dbReference type="RefSeq" id="XP_018656523.1">
    <property type="nucleotide sequence ID" value="XM_018810275.1"/>
</dbReference>
<gene>
    <name evidence="1" type="ORF">TGAM01_v204399</name>
</gene>
<dbReference type="GeneID" id="29990358"/>
<evidence type="ECO:0000313" key="1">
    <source>
        <dbReference type="EMBL" id="PON26898.1"/>
    </source>
</evidence>
<dbReference type="EMBL" id="JPDN02000012">
    <property type="protein sequence ID" value="PON26898.1"/>
    <property type="molecule type" value="Genomic_DNA"/>
</dbReference>
<reference evidence="1 2" key="1">
    <citation type="journal article" date="2016" name="Genome Announc.">
        <title>Draft Whole-Genome Sequence of Trichoderma gamsii T6085, a Promising Biocontrol Agent of Fusarium Head Blight on Wheat.</title>
        <authorList>
            <person name="Baroncelli R."/>
            <person name="Zapparata A."/>
            <person name="Piaggeschi G."/>
            <person name="Sarrocco S."/>
            <person name="Vannacci G."/>
        </authorList>
    </citation>
    <scope>NUCLEOTIDE SEQUENCE [LARGE SCALE GENOMIC DNA]</scope>
    <source>
        <strain evidence="1 2">T6085</strain>
    </source>
</reference>
<dbReference type="AlphaFoldDB" id="A0A2P4ZRK2"/>